<dbReference type="RefSeq" id="XP_040716135.1">
    <property type="nucleotide sequence ID" value="XM_040863754.1"/>
</dbReference>
<dbReference type="OrthoDB" id="3877279at2759"/>
<comment type="caution">
    <text evidence="2">The sequence shown here is derived from an EMBL/GenBank/DDBJ whole genome shotgun (WGS) entry which is preliminary data.</text>
</comment>
<dbReference type="GeneID" id="63779966"/>
<feature type="region of interest" description="Disordered" evidence="1">
    <location>
        <begin position="270"/>
        <end position="308"/>
    </location>
</feature>
<protein>
    <recommendedName>
        <fullName evidence="4">Cyclin N-terminal domain-containing protein</fullName>
    </recommendedName>
</protein>
<reference evidence="2 3" key="1">
    <citation type="submission" date="2016-07" db="EMBL/GenBank/DDBJ databases">
        <title>Pervasive Adenine N6-methylation of Active Genes in Fungi.</title>
        <authorList>
            <consortium name="DOE Joint Genome Institute"/>
            <person name="Mondo S.J."/>
            <person name="Dannebaum R.O."/>
            <person name="Kuo R.C."/>
            <person name="Labutti K."/>
            <person name="Haridas S."/>
            <person name="Kuo A."/>
            <person name="Salamov A."/>
            <person name="Ahrendt S.R."/>
            <person name="Lipzen A."/>
            <person name="Sullivan W."/>
            <person name="Andreopoulos W.B."/>
            <person name="Clum A."/>
            <person name="Lindquist E."/>
            <person name="Daum C."/>
            <person name="Ramamoorthy G.K."/>
            <person name="Gryganskyi A."/>
            <person name="Culley D."/>
            <person name="Magnuson J.K."/>
            <person name="James T.Y."/>
            <person name="O'Malley M.A."/>
            <person name="Stajich J.E."/>
            <person name="Spatafora J.W."/>
            <person name="Visel A."/>
            <person name="Grigoriev I.V."/>
        </authorList>
    </citation>
    <scope>NUCLEOTIDE SEQUENCE [LARGE SCALE GENOMIC DNA]</scope>
    <source>
        <strain evidence="2 3">CBS 129021</strain>
    </source>
</reference>
<evidence type="ECO:0000256" key="1">
    <source>
        <dbReference type="SAM" id="MobiDB-lite"/>
    </source>
</evidence>
<gene>
    <name evidence="2" type="ORF">BCR38DRAFT_484460</name>
</gene>
<feature type="compositionally biased region" description="Polar residues" evidence="1">
    <location>
        <begin position="271"/>
        <end position="281"/>
    </location>
</feature>
<name>A0A1Y2E0B6_9PEZI</name>
<organism evidence="2 3">
    <name type="scientific">Pseudomassariella vexata</name>
    <dbReference type="NCBI Taxonomy" id="1141098"/>
    <lineage>
        <taxon>Eukaryota</taxon>
        <taxon>Fungi</taxon>
        <taxon>Dikarya</taxon>
        <taxon>Ascomycota</taxon>
        <taxon>Pezizomycotina</taxon>
        <taxon>Sordariomycetes</taxon>
        <taxon>Xylariomycetidae</taxon>
        <taxon>Amphisphaeriales</taxon>
        <taxon>Pseudomassariaceae</taxon>
        <taxon>Pseudomassariella</taxon>
    </lineage>
</organism>
<accession>A0A1Y2E0B6</accession>
<proteinExistence type="predicted"/>
<dbReference type="InParanoid" id="A0A1Y2E0B6"/>
<dbReference type="AlphaFoldDB" id="A0A1Y2E0B6"/>
<evidence type="ECO:0000313" key="3">
    <source>
        <dbReference type="Proteomes" id="UP000193689"/>
    </source>
</evidence>
<dbReference type="EMBL" id="MCFJ01000006">
    <property type="protein sequence ID" value="ORY64983.1"/>
    <property type="molecule type" value="Genomic_DNA"/>
</dbReference>
<dbReference type="Proteomes" id="UP000193689">
    <property type="component" value="Unassembled WGS sequence"/>
</dbReference>
<evidence type="ECO:0000313" key="2">
    <source>
        <dbReference type="EMBL" id="ORY64983.1"/>
    </source>
</evidence>
<evidence type="ECO:0008006" key="4">
    <source>
        <dbReference type="Google" id="ProtNLM"/>
    </source>
</evidence>
<sequence>MGHSKSFSVDDGFEFDEACFRRFYKPLSNLPTPPPSSRNSSAAQSPRILAEGETPNSDLLAPAIHLTQMIPPGLSREEPSTATVQFMLSHADLPMDLIALAACILDALPSRFRHSWRMSYPRSRRTSPVCKRHTLPSTPIQLEHDAQADTVLPEVAVLAALMIADKFVADLQEPTSYYASRWGMDIWSCEQINFTERCIMEALGYRILPLWDAQIIKEVRHDIELVRRELMDETSGMAPEARDYELCSNRPMSSGEAVVGLGLQLTPAETPKSQLTAGQYDQETREAFSTARAVPPDYLHLPNEARHP</sequence>
<keyword evidence="3" id="KW-1185">Reference proteome</keyword>